<dbReference type="SUPFAM" id="SSF50494">
    <property type="entry name" value="Trypsin-like serine proteases"/>
    <property type="match status" value="1"/>
</dbReference>
<evidence type="ECO:0008006" key="3">
    <source>
        <dbReference type="Google" id="ProtNLM"/>
    </source>
</evidence>
<dbReference type="Proteomes" id="UP001589568">
    <property type="component" value="Unassembled WGS sequence"/>
</dbReference>
<proteinExistence type="predicted"/>
<name>A0ABV5NYA4_9ACTN</name>
<protein>
    <recommendedName>
        <fullName evidence="3">Trypsin-like peptidase domain-containing protein</fullName>
    </recommendedName>
</protein>
<accession>A0ABV5NYA4</accession>
<evidence type="ECO:0000313" key="1">
    <source>
        <dbReference type="EMBL" id="MFB9475303.1"/>
    </source>
</evidence>
<keyword evidence="2" id="KW-1185">Reference proteome</keyword>
<organism evidence="1 2">
    <name type="scientific">Nonomuraea salmonea</name>
    <dbReference type="NCBI Taxonomy" id="46181"/>
    <lineage>
        <taxon>Bacteria</taxon>
        <taxon>Bacillati</taxon>
        <taxon>Actinomycetota</taxon>
        <taxon>Actinomycetes</taxon>
        <taxon>Streptosporangiales</taxon>
        <taxon>Streptosporangiaceae</taxon>
        <taxon>Nonomuraea</taxon>
    </lineage>
</organism>
<comment type="caution">
    <text evidence="1">The sequence shown here is derived from an EMBL/GenBank/DDBJ whole genome shotgun (WGS) entry which is preliminary data.</text>
</comment>
<evidence type="ECO:0000313" key="2">
    <source>
        <dbReference type="Proteomes" id="UP001589568"/>
    </source>
</evidence>
<dbReference type="EMBL" id="JBHMCF010000041">
    <property type="protein sequence ID" value="MFB9475303.1"/>
    <property type="molecule type" value="Genomic_DNA"/>
</dbReference>
<dbReference type="InterPro" id="IPR009003">
    <property type="entry name" value="Peptidase_S1_PA"/>
</dbReference>
<sequence length="372" mass="39078">MPNEEFLAPSGLPEPFPSVADDVMARAAGAVTDAALRDVTSPIRDAHGELEDALMRIHREGRPGAQDVDSFLRPSGAVQAVAIGLGEPGSAFAPGEPALTVYTAEPTETSTAREMVVDGLGVSSARDVPMMVRHGVFDAQPHRFRIRPAPGGVSTGHTAVTAGTLGCLAVGRSAPRNQRLMLLSNNHVLADENKASLNDPIVQPGSFDGGTSPADQIAVLERFRPIAFGGAPNLVDCAVAWCWPERVRRELTYVWGGGQAFFRISSAPVAPAFNMVVGKTGRTTQLRQGVINGLAWSGFVNYDSGPAFFTNQIAIRPIGAPEFSAGGDSGSIVWAWSGALPPVGLLFAGSTSQTLANPIRLVLDALDINLHT</sequence>
<gene>
    <name evidence="1" type="ORF">ACFFR3_37940</name>
</gene>
<reference evidence="1 2" key="1">
    <citation type="submission" date="2024-09" db="EMBL/GenBank/DDBJ databases">
        <authorList>
            <person name="Sun Q."/>
            <person name="Mori K."/>
        </authorList>
    </citation>
    <scope>NUCLEOTIDE SEQUENCE [LARGE SCALE GENOMIC DNA]</scope>
    <source>
        <strain evidence="1 2">JCM 3324</strain>
    </source>
</reference>
<dbReference type="RefSeq" id="WP_345385132.1">
    <property type="nucleotide sequence ID" value="NZ_BAAAXS010000001.1"/>
</dbReference>